<evidence type="ECO:0000313" key="3">
    <source>
        <dbReference type="Proteomes" id="UP000494363"/>
    </source>
</evidence>
<dbReference type="Proteomes" id="UP000494363">
    <property type="component" value="Unassembled WGS sequence"/>
</dbReference>
<feature type="region of interest" description="Disordered" evidence="1">
    <location>
        <begin position="61"/>
        <end position="112"/>
    </location>
</feature>
<proteinExistence type="predicted"/>
<evidence type="ECO:0000313" key="2">
    <source>
        <dbReference type="EMBL" id="CAB3754108.1"/>
    </source>
</evidence>
<gene>
    <name evidence="2" type="ORF">LMG29542_02251</name>
</gene>
<dbReference type="RefSeq" id="WP_175226536.1">
    <property type="nucleotide sequence ID" value="NZ_CADIKH010000009.1"/>
</dbReference>
<name>A0A6J5DJ18_9BURK</name>
<protein>
    <submittedName>
        <fullName evidence="2">Uncharacterized protein</fullName>
    </submittedName>
</protein>
<dbReference type="EMBL" id="CADIKH010000009">
    <property type="protein sequence ID" value="CAB3754108.1"/>
    <property type="molecule type" value="Genomic_DNA"/>
</dbReference>
<sequence length="130" mass="13805">MVTIVFDQAGDFEACRAAEKWCGERGISVGEMQGPAPRGLLVGDYCISKWRNLTDTEKSALSGRMTGDMRNGPVTITLDGDTAEDPKPTGSKRRRHSRSTKGNRAREGNQSSIARAAMTAASALASGGES</sequence>
<evidence type="ECO:0000256" key="1">
    <source>
        <dbReference type="SAM" id="MobiDB-lite"/>
    </source>
</evidence>
<accession>A0A6J5DJ18</accession>
<keyword evidence="3" id="KW-1185">Reference proteome</keyword>
<feature type="compositionally biased region" description="Basic residues" evidence="1">
    <location>
        <begin position="90"/>
        <end position="103"/>
    </location>
</feature>
<organism evidence="2 3">
    <name type="scientific">Paraburkholderia humisilvae</name>
    <dbReference type="NCBI Taxonomy" id="627669"/>
    <lineage>
        <taxon>Bacteria</taxon>
        <taxon>Pseudomonadati</taxon>
        <taxon>Pseudomonadota</taxon>
        <taxon>Betaproteobacteria</taxon>
        <taxon>Burkholderiales</taxon>
        <taxon>Burkholderiaceae</taxon>
        <taxon>Paraburkholderia</taxon>
    </lineage>
</organism>
<dbReference type="AlphaFoldDB" id="A0A6J5DJ18"/>
<reference evidence="2 3" key="1">
    <citation type="submission" date="2020-04" db="EMBL/GenBank/DDBJ databases">
        <authorList>
            <person name="De Canck E."/>
        </authorList>
    </citation>
    <scope>NUCLEOTIDE SEQUENCE [LARGE SCALE GENOMIC DNA]</scope>
    <source>
        <strain evidence="2 3">LMG 29542</strain>
    </source>
</reference>